<reference evidence="5" key="1">
    <citation type="submission" date="2016-10" db="EMBL/GenBank/DDBJ databases">
        <authorList>
            <person name="Varghese N."/>
            <person name="Submissions S."/>
        </authorList>
    </citation>
    <scope>NUCLEOTIDE SEQUENCE [LARGE SCALE GENOMIC DNA]</scope>
    <source>
        <strain evidence="5">CGMCC 1.10658</strain>
    </source>
</reference>
<dbReference type="PANTHER" id="PTHR39084:SF1">
    <property type="entry name" value="DUF4010 DOMAIN-CONTAINING PROTEIN"/>
    <property type="match status" value="1"/>
</dbReference>
<proteinExistence type="predicted"/>
<evidence type="ECO:0000259" key="2">
    <source>
        <dbReference type="Pfam" id="PF02308"/>
    </source>
</evidence>
<evidence type="ECO:0000256" key="1">
    <source>
        <dbReference type="SAM" id="Phobius"/>
    </source>
</evidence>
<protein>
    <submittedName>
        <fullName evidence="4">Uncharacterized membrane protein, DUF4010 family</fullName>
    </submittedName>
</protein>
<dbReference type="Pfam" id="PF02308">
    <property type="entry name" value="MgtC"/>
    <property type="match status" value="1"/>
</dbReference>
<evidence type="ECO:0000259" key="3">
    <source>
        <dbReference type="Pfam" id="PF13194"/>
    </source>
</evidence>
<feature type="transmembrane region" description="Helical" evidence="1">
    <location>
        <begin position="201"/>
        <end position="222"/>
    </location>
</feature>
<evidence type="ECO:0000313" key="5">
    <source>
        <dbReference type="Proteomes" id="UP000199305"/>
    </source>
</evidence>
<dbReference type="InterPro" id="IPR025105">
    <property type="entry name" value="DUF4010"/>
</dbReference>
<dbReference type="Proteomes" id="UP000199305">
    <property type="component" value="Unassembled WGS sequence"/>
</dbReference>
<feature type="domain" description="MgtC/SapB/SrpB/YhiD N-terminal" evidence="2">
    <location>
        <begin position="37"/>
        <end position="158"/>
    </location>
</feature>
<feature type="transmembrane region" description="Helical" evidence="1">
    <location>
        <begin position="331"/>
        <end position="349"/>
    </location>
</feature>
<feature type="transmembrane region" description="Helical" evidence="1">
    <location>
        <begin position="168"/>
        <end position="186"/>
    </location>
</feature>
<keyword evidence="1" id="KW-1133">Transmembrane helix</keyword>
<dbReference type="STRING" id="658219.SAMN05216212_1572"/>
<evidence type="ECO:0000313" key="4">
    <source>
        <dbReference type="EMBL" id="SDK13004.1"/>
    </source>
</evidence>
<feature type="domain" description="DUF4010" evidence="3">
    <location>
        <begin position="206"/>
        <end position="414"/>
    </location>
</feature>
<keyword evidence="1" id="KW-0472">Membrane</keyword>
<keyword evidence="1" id="KW-0812">Transmembrane</keyword>
<dbReference type="InterPro" id="IPR049177">
    <property type="entry name" value="MgtC_SapB_SrpB_YhiD_N"/>
</dbReference>
<feature type="transmembrane region" description="Helical" evidence="1">
    <location>
        <begin position="61"/>
        <end position="77"/>
    </location>
</feature>
<sequence length="443" mass="46271">MQGTTGSPDQQVDAAASAASDGQLAAPYVDVDSAIALGIALSLGLLVGLQRERTTDRIGGIRTFPLIALFGALAARIGDVHQAQWMVPAGLLCITIVLILGNLGRLRGEGESSGITTEITALMMYLVGAYVMLGEQSIAVAVGGTVAILLHLKPTMHAFARHLQEKDLRAIMQFALISLIILPILPNRTFGPYDVLNPFKIWLLVVLIVGIGLGGYGAYKIVGARTGTLLSGVIGGLISSTATTVSYARRARNQAALVNLAALVILIASTSMFVRMFVEIAVVAPRMVLQLFPPLAAMLLVSAAVCGVGYLRVGRQEDEMPEQTNPAELTPALVFGGLYAIVILAVAAAKDYFGNQGIYVVALISGFTDVDAITLSTANLAGKGTLEAATAWRSMLIATLANLVFKAGAAGALGGMKLFRRVLLLFAAPFVAGLAVIAFWPAG</sequence>
<gene>
    <name evidence="4" type="ORF">SAMN05216212_1572</name>
</gene>
<feature type="transmembrane region" description="Helical" evidence="1">
    <location>
        <begin position="260"/>
        <end position="284"/>
    </location>
</feature>
<organism evidence="4 5">
    <name type="scientific">Microbulbifer yueqingensis</name>
    <dbReference type="NCBI Taxonomy" id="658219"/>
    <lineage>
        <taxon>Bacteria</taxon>
        <taxon>Pseudomonadati</taxon>
        <taxon>Pseudomonadota</taxon>
        <taxon>Gammaproteobacteria</taxon>
        <taxon>Cellvibrionales</taxon>
        <taxon>Microbulbiferaceae</taxon>
        <taxon>Microbulbifer</taxon>
    </lineage>
</organism>
<dbReference type="AlphaFoldDB" id="A0A1G8ZEF1"/>
<dbReference type="EMBL" id="FNFH01000003">
    <property type="protein sequence ID" value="SDK13004.1"/>
    <property type="molecule type" value="Genomic_DNA"/>
</dbReference>
<name>A0A1G8ZEF1_9GAMM</name>
<feature type="transmembrane region" description="Helical" evidence="1">
    <location>
        <begin position="395"/>
        <end position="415"/>
    </location>
</feature>
<feature type="transmembrane region" description="Helical" evidence="1">
    <location>
        <begin position="291"/>
        <end position="311"/>
    </location>
</feature>
<feature type="transmembrane region" description="Helical" evidence="1">
    <location>
        <begin position="33"/>
        <end position="49"/>
    </location>
</feature>
<dbReference type="Pfam" id="PF13194">
    <property type="entry name" value="DUF4010"/>
    <property type="match status" value="1"/>
</dbReference>
<keyword evidence="5" id="KW-1185">Reference proteome</keyword>
<feature type="transmembrane region" description="Helical" evidence="1">
    <location>
        <begin position="229"/>
        <end position="248"/>
    </location>
</feature>
<dbReference type="PANTHER" id="PTHR39084">
    <property type="entry name" value="MEMBRANE PROTEIN-RELATED"/>
    <property type="match status" value="1"/>
</dbReference>
<feature type="transmembrane region" description="Helical" evidence="1">
    <location>
        <begin position="138"/>
        <end position="156"/>
    </location>
</feature>
<feature type="transmembrane region" description="Helical" evidence="1">
    <location>
        <begin position="83"/>
        <end position="103"/>
    </location>
</feature>
<accession>A0A1G8ZEF1</accession>
<dbReference type="RefSeq" id="WP_217631401.1">
    <property type="nucleotide sequence ID" value="NZ_FNFH01000003.1"/>
</dbReference>
<feature type="transmembrane region" description="Helical" evidence="1">
    <location>
        <begin position="422"/>
        <end position="442"/>
    </location>
</feature>